<accession>A0A2T5FV90</accession>
<dbReference type="SUPFAM" id="SSF53850">
    <property type="entry name" value="Periplasmic binding protein-like II"/>
    <property type="match status" value="1"/>
</dbReference>
<comment type="similarity">
    <text evidence="1">Belongs to the phosphate/phosphite/phosphonate binding protein family.</text>
</comment>
<comment type="caution">
    <text evidence="4">The sequence shown here is derived from an EMBL/GenBank/DDBJ whole genome shotgun (WGS) entry which is preliminary data.</text>
</comment>
<dbReference type="RefSeq" id="WP_107969028.1">
    <property type="nucleotide sequence ID" value="NZ_NWBU01000014.1"/>
</dbReference>
<evidence type="ECO:0000313" key="4">
    <source>
        <dbReference type="EMBL" id="PTQ08864.1"/>
    </source>
</evidence>
<evidence type="ECO:0000256" key="3">
    <source>
        <dbReference type="SAM" id="SignalP"/>
    </source>
</evidence>
<dbReference type="InterPro" id="IPR005770">
    <property type="entry name" value="PhnD"/>
</dbReference>
<dbReference type="AlphaFoldDB" id="A0A2T5FV90"/>
<dbReference type="PANTHER" id="PTHR35841:SF1">
    <property type="entry name" value="PHOSPHONATES-BINDING PERIPLASMIC PROTEIN"/>
    <property type="match status" value="1"/>
</dbReference>
<keyword evidence="5" id="KW-1185">Reference proteome</keyword>
<dbReference type="Pfam" id="PF12974">
    <property type="entry name" value="Phosphonate-bd"/>
    <property type="match status" value="1"/>
</dbReference>
<dbReference type="NCBIfam" id="TIGR01098">
    <property type="entry name" value="3A0109s03R"/>
    <property type="match status" value="1"/>
</dbReference>
<dbReference type="Proteomes" id="UP000244162">
    <property type="component" value="Unassembled WGS sequence"/>
</dbReference>
<name>A0A2T5FV90_9SPHN</name>
<evidence type="ECO:0000256" key="2">
    <source>
        <dbReference type="ARBA" id="ARBA00022729"/>
    </source>
</evidence>
<feature type="chain" id="PRO_5015495478" evidence="3">
    <location>
        <begin position="20"/>
        <end position="300"/>
    </location>
</feature>
<feature type="signal peptide" evidence="3">
    <location>
        <begin position="1"/>
        <end position="19"/>
    </location>
</feature>
<dbReference type="Gene3D" id="3.40.190.10">
    <property type="entry name" value="Periplasmic binding protein-like II"/>
    <property type="match status" value="2"/>
</dbReference>
<evidence type="ECO:0000313" key="5">
    <source>
        <dbReference type="Proteomes" id="UP000244162"/>
    </source>
</evidence>
<gene>
    <name evidence="4" type="ORF">CLG96_14880</name>
</gene>
<reference evidence="4 5" key="1">
    <citation type="submission" date="2017-09" db="EMBL/GenBank/DDBJ databases">
        <title>Sphingomonas panjinensis sp.nov., isolated from oil-contaminated soil.</title>
        <authorList>
            <person name="Wang L."/>
            <person name="Chen L."/>
        </authorList>
    </citation>
    <scope>NUCLEOTIDE SEQUENCE [LARGE SCALE GENOMIC DNA]</scope>
    <source>
        <strain evidence="4 5">FW-11</strain>
    </source>
</reference>
<dbReference type="GO" id="GO:0055085">
    <property type="term" value="P:transmembrane transport"/>
    <property type="evidence" value="ECO:0007669"/>
    <property type="project" value="InterPro"/>
</dbReference>
<dbReference type="GO" id="GO:0043190">
    <property type="term" value="C:ATP-binding cassette (ABC) transporter complex"/>
    <property type="evidence" value="ECO:0007669"/>
    <property type="project" value="InterPro"/>
</dbReference>
<dbReference type="CDD" id="cd01071">
    <property type="entry name" value="PBP2_PhnD_like"/>
    <property type="match status" value="1"/>
</dbReference>
<dbReference type="EMBL" id="NWBU01000014">
    <property type="protein sequence ID" value="PTQ08864.1"/>
    <property type="molecule type" value="Genomic_DNA"/>
</dbReference>
<organism evidence="4 5">
    <name type="scientific">Sphingomonas oleivorans</name>
    <dbReference type="NCBI Taxonomy" id="1735121"/>
    <lineage>
        <taxon>Bacteria</taxon>
        <taxon>Pseudomonadati</taxon>
        <taxon>Pseudomonadota</taxon>
        <taxon>Alphaproteobacteria</taxon>
        <taxon>Sphingomonadales</taxon>
        <taxon>Sphingomonadaceae</taxon>
        <taxon>Sphingomonas</taxon>
    </lineage>
</organism>
<proteinExistence type="inferred from homology"/>
<dbReference type="OrthoDB" id="9802896at2"/>
<protein>
    <submittedName>
        <fullName evidence="4">Phosphonate ABC transporter substrate-binding protein</fullName>
    </submittedName>
</protein>
<keyword evidence="2 3" id="KW-0732">Signal</keyword>
<evidence type="ECO:0000256" key="1">
    <source>
        <dbReference type="ARBA" id="ARBA00007162"/>
    </source>
</evidence>
<sequence length="300" mass="31832">MRLLFAIILSILCATAMSAAPARPLRVILIPADGGTESGTRADYQPIFNAISRGTGLSFDLKVAQSYGAVVEAMCGGTADIAFLGPVTYVQAHKRGCAELLAVAVEKGQSIYHAGLFARAGSGIDRIGKLKGKRVAFGDINSASSFVFPMAMIVEAKLDPVRDLAEVRLTGSHVNSLAALAQGRVDAAALSFESYEKAVRQDMVDPRHYRVIAKSIAIPYPPLAVNSRLPAPLKAKLRRAFAGIAHAPGVTPDMIRGYGGGRVDGYDTHFPPARFNVAAAKMALVDDALKSRILRKSASR</sequence>
<dbReference type="PANTHER" id="PTHR35841">
    <property type="entry name" value="PHOSPHONATES-BINDING PERIPLASMIC PROTEIN"/>
    <property type="match status" value="1"/>
</dbReference>